<evidence type="ECO:0000313" key="1">
    <source>
        <dbReference type="EMBL" id="KAI4367051.1"/>
    </source>
</evidence>
<dbReference type="Proteomes" id="UP001057402">
    <property type="component" value="Chromosome 6"/>
</dbReference>
<dbReference type="EMBL" id="CM042885">
    <property type="protein sequence ID" value="KAI4367051.1"/>
    <property type="molecule type" value="Genomic_DNA"/>
</dbReference>
<name>A0ACB9QKM1_9MYRT</name>
<evidence type="ECO:0000313" key="2">
    <source>
        <dbReference type="Proteomes" id="UP001057402"/>
    </source>
</evidence>
<keyword evidence="2" id="KW-1185">Reference proteome</keyword>
<protein>
    <submittedName>
        <fullName evidence="1">Uncharacterized protein</fullName>
    </submittedName>
</protein>
<organism evidence="1 2">
    <name type="scientific">Melastoma candidum</name>
    <dbReference type="NCBI Taxonomy" id="119954"/>
    <lineage>
        <taxon>Eukaryota</taxon>
        <taxon>Viridiplantae</taxon>
        <taxon>Streptophyta</taxon>
        <taxon>Embryophyta</taxon>
        <taxon>Tracheophyta</taxon>
        <taxon>Spermatophyta</taxon>
        <taxon>Magnoliopsida</taxon>
        <taxon>eudicotyledons</taxon>
        <taxon>Gunneridae</taxon>
        <taxon>Pentapetalae</taxon>
        <taxon>rosids</taxon>
        <taxon>malvids</taxon>
        <taxon>Myrtales</taxon>
        <taxon>Melastomataceae</taxon>
        <taxon>Melastomatoideae</taxon>
        <taxon>Melastomateae</taxon>
        <taxon>Melastoma</taxon>
    </lineage>
</organism>
<reference evidence="2" key="1">
    <citation type="journal article" date="2023" name="Front. Plant Sci.">
        <title>Chromosomal-level genome assembly of Melastoma candidum provides insights into trichome evolution.</title>
        <authorList>
            <person name="Zhong Y."/>
            <person name="Wu W."/>
            <person name="Sun C."/>
            <person name="Zou P."/>
            <person name="Liu Y."/>
            <person name="Dai S."/>
            <person name="Zhou R."/>
        </authorList>
    </citation>
    <scope>NUCLEOTIDE SEQUENCE [LARGE SCALE GENOMIC DNA]</scope>
</reference>
<comment type="caution">
    <text evidence="1">The sequence shown here is derived from an EMBL/GenBank/DDBJ whole genome shotgun (WGS) entry which is preliminary data.</text>
</comment>
<accession>A0ACB9QKM1</accession>
<gene>
    <name evidence="1" type="ORF">MLD38_022833</name>
</gene>
<sequence length="162" mass="17837">MTLCVPFQPKDMATIGKKLGQVFFHHGIMFLINFCFMTDLATSYDTTLMSRICNGKVYSSTASNFLLPDLVVEEVVAQTPSHVGSLVLVKSTFPSPNPLAQDGILFGVGYCAGGLSKEDCAGCLQSAQDELFEECSRHGAGAQVHLRDCDIRYEEYWINNVR</sequence>
<proteinExistence type="predicted"/>